<dbReference type="PANTHER" id="PTHR43316:SF8">
    <property type="entry name" value="HAD FAMILY HYDROLASE"/>
    <property type="match status" value="1"/>
</dbReference>
<dbReference type="EMBL" id="CAFBIY010000025">
    <property type="protein sequence ID" value="CAB4848262.1"/>
    <property type="molecule type" value="Genomic_DNA"/>
</dbReference>
<dbReference type="EMBL" id="CAFBMT010000003">
    <property type="protein sequence ID" value="CAB4919003.1"/>
    <property type="molecule type" value="Genomic_DNA"/>
</dbReference>
<reference evidence="6" key="1">
    <citation type="submission" date="2020-05" db="EMBL/GenBank/DDBJ databases">
        <authorList>
            <person name="Chiriac C."/>
            <person name="Salcher M."/>
            <person name="Ghai R."/>
            <person name="Kavagutti S V."/>
        </authorList>
    </citation>
    <scope>NUCLEOTIDE SEQUENCE</scope>
</reference>
<dbReference type="EMBL" id="CAESGF010000003">
    <property type="protein sequence ID" value="CAB4362904.1"/>
    <property type="molecule type" value="Genomic_DNA"/>
</dbReference>
<evidence type="ECO:0000313" key="5">
    <source>
        <dbReference type="EMBL" id="CAB4848262.1"/>
    </source>
</evidence>
<dbReference type="EMBL" id="CAEZYF010000003">
    <property type="protein sequence ID" value="CAB4711310.1"/>
    <property type="molecule type" value="Genomic_DNA"/>
</dbReference>
<evidence type="ECO:0000313" key="6">
    <source>
        <dbReference type="EMBL" id="CAB4919003.1"/>
    </source>
</evidence>
<evidence type="ECO:0000313" key="3">
    <source>
        <dbReference type="EMBL" id="CAB4711310.1"/>
    </source>
</evidence>
<organism evidence="6">
    <name type="scientific">freshwater metagenome</name>
    <dbReference type="NCBI Taxonomy" id="449393"/>
    <lineage>
        <taxon>unclassified sequences</taxon>
        <taxon>metagenomes</taxon>
        <taxon>ecological metagenomes</taxon>
    </lineage>
</organism>
<dbReference type="EMBL" id="CAFBOL010000183">
    <property type="protein sequence ID" value="CAB5022237.1"/>
    <property type="molecule type" value="Genomic_DNA"/>
</dbReference>
<accession>A0A6J7HP24</accession>
<dbReference type="AlphaFoldDB" id="A0A6J7HP24"/>
<proteinExistence type="predicted"/>
<gene>
    <name evidence="3" type="ORF">UFOPK2656_00693</name>
    <name evidence="4" type="ORF">UFOPK3099_00202</name>
    <name evidence="5" type="ORF">UFOPK3267_00662</name>
    <name evidence="6" type="ORF">UFOPK3651_00731</name>
    <name evidence="7" type="ORF">UFOPK3931_03432</name>
    <name evidence="2" type="ORF">UFOPK4189_00691</name>
</gene>
<dbReference type="InterPro" id="IPR023198">
    <property type="entry name" value="PGP-like_dom2"/>
</dbReference>
<dbReference type="Gene3D" id="1.10.150.240">
    <property type="entry name" value="Putative phosphatase, domain 2"/>
    <property type="match status" value="1"/>
</dbReference>
<evidence type="ECO:0000313" key="4">
    <source>
        <dbReference type="EMBL" id="CAB4802486.1"/>
    </source>
</evidence>
<dbReference type="InterPro" id="IPR051540">
    <property type="entry name" value="S-2-haloacid_dehalogenase"/>
</dbReference>
<evidence type="ECO:0000256" key="1">
    <source>
        <dbReference type="ARBA" id="ARBA00022801"/>
    </source>
</evidence>
<protein>
    <submittedName>
        <fullName evidence="6">Unannotated protein</fullName>
    </submittedName>
</protein>
<keyword evidence="1" id="KW-0378">Hydrolase</keyword>
<evidence type="ECO:0000313" key="2">
    <source>
        <dbReference type="EMBL" id="CAB4362904.1"/>
    </source>
</evidence>
<dbReference type="EMBL" id="CAFAAV010000008">
    <property type="protein sequence ID" value="CAB4802486.1"/>
    <property type="molecule type" value="Genomic_DNA"/>
</dbReference>
<dbReference type="InterPro" id="IPR036412">
    <property type="entry name" value="HAD-like_sf"/>
</dbReference>
<dbReference type="Gene3D" id="3.40.50.1000">
    <property type="entry name" value="HAD superfamily/HAD-like"/>
    <property type="match status" value="1"/>
</dbReference>
<dbReference type="PANTHER" id="PTHR43316">
    <property type="entry name" value="HYDROLASE, HALOACID DELAHOGENASE-RELATED"/>
    <property type="match status" value="1"/>
</dbReference>
<dbReference type="SFLD" id="SFLDG01129">
    <property type="entry name" value="C1.5:_HAD__Beta-PGM__Phosphata"/>
    <property type="match status" value="1"/>
</dbReference>
<dbReference type="GO" id="GO:0016787">
    <property type="term" value="F:hydrolase activity"/>
    <property type="evidence" value="ECO:0007669"/>
    <property type="project" value="UniProtKB-KW"/>
</dbReference>
<dbReference type="SFLD" id="SFLDS00003">
    <property type="entry name" value="Haloacid_Dehalogenase"/>
    <property type="match status" value="1"/>
</dbReference>
<dbReference type="InterPro" id="IPR023214">
    <property type="entry name" value="HAD_sf"/>
</dbReference>
<dbReference type="Pfam" id="PF00702">
    <property type="entry name" value="Hydrolase"/>
    <property type="match status" value="1"/>
</dbReference>
<dbReference type="SUPFAM" id="SSF56784">
    <property type="entry name" value="HAD-like"/>
    <property type="match status" value="1"/>
</dbReference>
<sequence>MRSFDIIAFDADDTLWHSEDRFTAGELRFVDLVAPYAPEGIDVRAALTAVERKNLSVLGYGVKAFGLSAVEAAISITDGAVPIEVIAQLMEMIRAHLTEPVRLLSNVSEVLTLVGRHYPLALITKGDLVHQTHKVQTSGLAHHFEHVEILLEKDPGTYARVFARMGVDPTRVCMVGNSVRSDILPVMALGGTAVHVPYPLLWELEHVEHDEHFADLASIADLPAWLTLP</sequence>
<evidence type="ECO:0000313" key="7">
    <source>
        <dbReference type="EMBL" id="CAB5022237.1"/>
    </source>
</evidence>
<name>A0A6J7HP24_9ZZZZ</name>